<sequence>MERVSFVLHIDPKDQKEYIERHQAVYPELLQAFGEVGIHTYSIFLHEGTLFAYMEVDHYQSAMDQLAVHPANQRWQTFMSDMLIANPQGTTSEVIPEVFHYHN</sequence>
<dbReference type="InterPro" id="IPR008000">
    <property type="entry name" value="Rham/fucose_mutarotase"/>
</dbReference>
<name>A0A1E3L1P7_9BACL</name>
<evidence type="ECO:0000313" key="1">
    <source>
        <dbReference type="EMBL" id="ODP27719.1"/>
    </source>
</evidence>
<dbReference type="GO" id="GO:0062192">
    <property type="term" value="F:L-rhamnose mutarotase activity"/>
    <property type="evidence" value="ECO:0007669"/>
    <property type="project" value="UniProtKB-EC"/>
</dbReference>
<evidence type="ECO:0000313" key="2">
    <source>
        <dbReference type="Proteomes" id="UP000094578"/>
    </source>
</evidence>
<dbReference type="Proteomes" id="UP000094578">
    <property type="component" value="Unassembled WGS sequence"/>
</dbReference>
<dbReference type="InterPro" id="IPR011008">
    <property type="entry name" value="Dimeric_a/b-barrel"/>
</dbReference>
<dbReference type="PANTHER" id="PTHR34389:SF2">
    <property type="entry name" value="L-RHAMNOSE MUTAROTASE"/>
    <property type="match status" value="1"/>
</dbReference>
<proteinExistence type="predicted"/>
<gene>
    <name evidence="1" type="primary">rhaM</name>
    <name evidence="1" type="ORF">PTI45_02891</name>
</gene>
<keyword evidence="2" id="KW-1185">Reference proteome</keyword>
<comment type="caution">
    <text evidence="1">The sequence shown here is derived from an EMBL/GenBank/DDBJ whole genome shotgun (WGS) entry which is preliminary data.</text>
</comment>
<dbReference type="AlphaFoldDB" id="A0A1E3L1P7"/>
<dbReference type="RefSeq" id="WP_069328300.1">
    <property type="nucleotide sequence ID" value="NZ_MDER01000047.1"/>
</dbReference>
<keyword evidence="1" id="KW-0413">Isomerase</keyword>
<accession>A0A1E3L1P7</accession>
<dbReference type="PANTHER" id="PTHR34389">
    <property type="entry name" value="L-RHAMNOSE MUTAROTASE"/>
    <property type="match status" value="1"/>
</dbReference>
<organism evidence="1 2">
    <name type="scientific">Paenibacillus nuruki</name>
    <dbReference type="NCBI Taxonomy" id="1886670"/>
    <lineage>
        <taxon>Bacteria</taxon>
        <taxon>Bacillati</taxon>
        <taxon>Bacillota</taxon>
        <taxon>Bacilli</taxon>
        <taxon>Bacillales</taxon>
        <taxon>Paenibacillaceae</taxon>
        <taxon>Paenibacillus</taxon>
    </lineage>
</organism>
<dbReference type="EMBL" id="MDER01000047">
    <property type="protein sequence ID" value="ODP27719.1"/>
    <property type="molecule type" value="Genomic_DNA"/>
</dbReference>
<reference evidence="1 2" key="1">
    <citation type="submission" date="2016-08" db="EMBL/GenBank/DDBJ databases">
        <title>Genome sequencing of Paenibacillus sp. TI45-13ar, isolated from Korean traditional nuruk.</title>
        <authorList>
            <person name="Kim S.-J."/>
        </authorList>
    </citation>
    <scope>NUCLEOTIDE SEQUENCE [LARGE SCALE GENOMIC DNA]</scope>
    <source>
        <strain evidence="1 2">TI45-13ar</strain>
    </source>
</reference>
<dbReference type="STRING" id="1886670.PTI45_02891"/>
<protein>
    <submittedName>
        <fullName evidence="1">L-rhamnose mutarotase</fullName>
        <ecNumber evidence="1">5.1.3.32</ecNumber>
    </submittedName>
</protein>
<dbReference type="Gene3D" id="3.30.70.100">
    <property type="match status" value="1"/>
</dbReference>
<dbReference type="SUPFAM" id="SSF54909">
    <property type="entry name" value="Dimeric alpha+beta barrel"/>
    <property type="match status" value="1"/>
</dbReference>
<dbReference type="EC" id="5.1.3.32" evidence="1"/>
<dbReference type="Pfam" id="PF05336">
    <property type="entry name" value="rhaM"/>
    <property type="match status" value="1"/>
</dbReference>
<dbReference type="GO" id="GO:0019301">
    <property type="term" value="P:rhamnose catabolic process"/>
    <property type="evidence" value="ECO:0007669"/>
    <property type="project" value="TreeGrafter"/>
</dbReference>